<proteinExistence type="predicted"/>
<organism evidence="2 3">
    <name type="scientific">Gossypium stocksii</name>
    <dbReference type="NCBI Taxonomy" id="47602"/>
    <lineage>
        <taxon>Eukaryota</taxon>
        <taxon>Viridiplantae</taxon>
        <taxon>Streptophyta</taxon>
        <taxon>Embryophyta</taxon>
        <taxon>Tracheophyta</taxon>
        <taxon>Spermatophyta</taxon>
        <taxon>Magnoliopsida</taxon>
        <taxon>eudicotyledons</taxon>
        <taxon>Gunneridae</taxon>
        <taxon>Pentapetalae</taxon>
        <taxon>rosids</taxon>
        <taxon>malvids</taxon>
        <taxon>Malvales</taxon>
        <taxon>Malvaceae</taxon>
        <taxon>Malvoideae</taxon>
        <taxon>Gossypium</taxon>
    </lineage>
</organism>
<sequence length="93" mass="10559">MSMATKEIESLTKSKKDKGKALMFENPSRKKKILVDSSTESESYSKLVKSEKTYKKIVPKLKLSHKWLGGKHVINESEKVQSSEDETVEEEAV</sequence>
<comment type="caution">
    <text evidence="2">The sequence shown here is derived from an EMBL/GenBank/DDBJ whole genome shotgun (WGS) entry which is preliminary data.</text>
</comment>
<accession>A0A9D3WC22</accession>
<feature type="compositionally biased region" description="Basic and acidic residues" evidence="1">
    <location>
        <begin position="1"/>
        <end position="14"/>
    </location>
</feature>
<name>A0A9D3WC22_9ROSI</name>
<reference evidence="2 3" key="1">
    <citation type="journal article" date="2021" name="Plant Biotechnol. J.">
        <title>Multi-omics assisted identification of the key and species-specific regulatory components of drought-tolerant mechanisms in Gossypium stocksii.</title>
        <authorList>
            <person name="Yu D."/>
            <person name="Ke L."/>
            <person name="Zhang D."/>
            <person name="Wu Y."/>
            <person name="Sun Y."/>
            <person name="Mei J."/>
            <person name="Sun J."/>
            <person name="Sun Y."/>
        </authorList>
    </citation>
    <scope>NUCLEOTIDE SEQUENCE [LARGE SCALE GENOMIC DNA]</scope>
    <source>
        <strain evidence="3">cv. E1</strain>
        <tissue evidence="2">Leaf</tissue>
    </source>
</reference>
<evidence type="ECO:0000313" key="3">
    <source>
        <dbReference type="Proteomes" id="UP000828251"/>
    </source>
</evidence>
<dbReference type="Proteomes" id="UP000828251">
    <property type="component" value="Unassembled WGS sequence"/>
</dbReference>
<dbReference type="EMBL" id="JAIQCV010000002">
    <property type="protein sequence ID" value="KAH1121317.1"/>
    <property type="molecule type" value="Genomic_DNA"/>
</dbReference>
<evidence type="ECO:0000256" key="1">
    <source>
        <dbReference type="SAM" id="MobiDB-lite"/>
    </source>
</evidence>
<protein>
    <submittedName>
        <fullName evidence="2">Uncharacterized protein</fullName>
    </submittedName>
</protein>
<dbReference type="AlphaFoldDB" id="A0A9D3WC22"/>
<keyword evidence="3" id="KW-1185">Reference proteome</keyword>
<gene>
    <name evidence="2" type="ORF">J1N35_004477</name>
</gene>
<feature type="region of interest" description="Disordered" evidence="1">
    <location>
        <begin position="1"/>
        <end position="24"/>
    </location>
</feature>
<evidence type="ECO:0000313" key="2">
    <source>
        <dbReference type="EMBL" id="KAH1121317.1"/>
    </source>
</evidence>